<name>A0ABU6VNK8_9FABA</name>
<keyword evidence="3" id="KW-1185">Reference proteome</keyword>
<evidence type="ECO:0000256" key="1">
    <source>
        <dbReference type="SAM" id="MobiDB-lite"/>
    </source>
</evidence>
<feature type="region of interest" description="Disordered" evidence="1">
    <location>
        <begin position="1"/>
        <end position="58"/>
    </location>
</feature>
<sequence length="78" mass="8390">MSEGSSNDSMPIEADAPALLDGYDTDVGGHKEITWYENNSDSEDDLEASYGFNNKNVGEDEEANTVGQIAMEAIASQQ</sequence>
<evidence type="ECO:0000313" key="3">
    <source>
        <dbReference type="Proteomes" id="UP001341840"/>
    </source>
</evidence>
<protein>
    <submittedName>
        <fullName evidence="2">Uncharacterized protein</fullName>
    </submittedName>
</protein>
<dbReference type="Proteomes" id="UP001341840">
    <property type="component" value="Unassembled WGS sequence"/>
</dbReference>
<reference evidence="2 3" key="1">
    <citation type="journal article" date="2023" name="Plants (Basel)">
        <title>Bridging the Gap: Combining Genomics and Transcriptomics Approaches to Understand Stylosanthes scabra, an Orphan Legume from the Brazilian Caatinga.</title>
        <authorList>
            <person name="Ferreira-Neto J.R.C."/>
            <person name="da Silva M.D."/>
            <person name="Binneck E."/>
            <person name="de Melo N.F."/>
            <person name="da Silva R.H."/>
            <person name="de Melo A.L.T.M."/>
            <person name="Pandolfi V."/>
            <person name="Bustamante F.O."/>
            <person name="Brasileiro-Vidal A.C."/>
            <person name="Benko-Iseppon A.M."/>
        </authorList>
    </citation>
    <scope>NUCLEOTIDE SEQUENCE [LARGE SCALE GENOMIC DNA]</scope>
    <source>
        <tissue evidence="2">Leaves</tissue>
    </source>
</reference>
<comment type="caution">
    <text evidence="2">The sequence shown here is derived from an EMBL/GenBank/DDBJ whole genome shotgun (WGS) entry which is preliminary data.</text>
</comment>
<evidence type="ECO:0000313" key="2">
    <source>
        <dbReference type="EMBL" id="MED6174629.1"/>
    </source>
</evidence>
<dbReference type="EMBL" id="JASCZI010151840">
    <property type="protein sequence ID" value="MED6174629.1"/>
    <property type="molecule type" value="Genomic_DNA"/>
</dbReference>
<organism evidence="2 3">
    <name type="scientific">Stylosanthes scabra</name>
    <dbReference type="NCBI Taxonomy" id="79078"/>
    <lineage>
        <taxon>Eukaryota</taxon>
        <taxon>Viridiplantae</taxon>
        <taxon>Streptophyta</taxon>
        <taxon>Embryophyta</taxon>
        <taxon>Tracheophyta</taxon>
        <taxon>Spermatophyta</taxon>
        <taxon>Magnoliopsida</taxon>
        <taxon>eudicotyledons</taxon>
        <taxon>Gunneridae</taxon>
        <taxon>Pentapetalae</taxon>
        <taxon>rosids</taxon>
        <taxon>fabids</taxon>
        <taxon>Fabales</taxon>
        <taxon>Fabaceae</taxon>
        <taxon>Papilionoideae</taxon>
        <taxon>50 kb inversion clade</taxon>
        <taxon>dalbergioids sensu lato</taxon>
        <taxon>Dalbergieae</taxon>
        <taxon>Pterocarpus clade</taxon>
        <taxon>Stylosanthes</taxon>
    </lineage>
</organism>
<gene>
    <name evidence="2" type="ORF">PIB30_070823</name>
</gene>
<proteinExistence type="predicted"/>
<accession>A0ABU6VNK8</accession>